<protein>
    <submittedName>
        <fullName evidence="1">Uncharacterized protein</fullName>
    </submittedName>
</protein>
<evidence type="ECO:0000313" key="1">
    <source>
        <dbReference type="EMBL" id="SUB33343.1"/>
    </source>
</evidence>
<organism evidence="1 2">
    <name type="scientific">[Pasteurella] mairii</name>
    <dbReference type="NCBI Taxonomy" id="757"/>
    <lineage>
        <taxon>Bacteria</taxon>
        <taxon>Pseudomonadati</taxon>
        <taxon>Pseudomonadota</taxon>
        <taxon>Gammaproteobacteria</taxon>
        <taxon>Pasteurellales</taxon>
        <taxon>Pasteurellaceae</taxon>
    </lineage>
</organism>
<reference evidence="1 2" key="1">
    <citation type="submission" date="2018-06" db="EMBL/GenBank/DDBJ databases">
        <authorList>
            <consortium name="Pathogen Informatics"/>
            <person name="Doyle S."/>
        </authorList>
    </citation>
    <scope>NUCLEOTIDE SEQUENCE [LARGE SCALE GENOMIC DNA]</scope>
    <source>
        <strain evidence="1 2">NCTC10699</strain>
    </source>
</reference>
<accession>A0A379B3Y8</accession>
<sequence length="303" mass="34813">MHSVAPYAIRCFDRSLKTKRNPGYCNLSDIKGNNLLNLLTSFIQNNSSNYTLFESNKQVYRFSNINIEPENIYCWIEIGDYGTENDIIDIESGKVSFQKTQNNALINKFYLHFHIPEHKTTGLMFVHNYKYGGAKSLFEAEFKEFFRTYTDLNLQIYPFAHRKAVEAWQNANVKAIRAIGYTHIQEASDSADALRLLSEGNEVEVLIKPPRNDILGKLSDFLSRGAKYQLIQDISPDTSEIKVEVEMNGTYRTFSVYSPRGSGRASYEIELDPNVEIEKNMPEFDSIKGWVTTLCNDFKIMIT</sequence>
<gene>
    <name evidence="1" type="ORF">NCTC10699_00958</name>
</gene>
<dbReference type="AlphaFoldDB" id="A0A379B3Y8"/>
<proteinExistence type="predicted"/>
<name>A0A379B3Y8_9PAST</name>
<keyword evidence="2" id="KW-1185">Reference proteome</keyword>
<evidence type="ECO:0000313" key="2">
    <source>
        <dbReference type="Proteomes" id="UP000254280"/>
    </source>
</evidence>
<dbReference type="EMBL" id="UGSS01000002">
    <property type="protein sequence ID" value="SUB33343.1"/>
    <property type="molecule type" value="Genomic_DNA"/>
</dbReference>
<dbReference type="OrthoDB" id="6843073at2"/>
<dbReference type="Proteomes" id="UP000254280">
    <property type="component" value="Unassembled WGS sequence"/>
</dbReference>